<dbReference type="Proteomes" id="UP000541185">
    <property type="component" value="Unassembled WGS sequence"/>
</dbReference>
<keyword evidence="3" id="KW-1185">Reference proteome</keyword>
<reference evidence="2 3" key="1">
    <citation type="submission" date="2020-04" db="EMBL/GenBank/DDBJ databases">
        <title>Ramlibacter sp. G-1-2-2 isolated from soil.</title>
        <authorList>
            <person name="Dahal R.H."/>
        </authorList>
    </citation>
    <scope>NUCLEOTIDE SEQUENCE [LARGE SCALE GENOMIC DNA]</scope>
    <source>
        <strain evidence="2 3">G-1-2-2</strain>
    </source>
</reference>
<dbReference type="EMBL" id="JABBFX010000002">
    <property type="protein sequence ID" value="NML46632.1"/>
    <property type="molecule type" value="Genomic_DNA"/>
</dbReference>
<sequence length="165" mass="17840">MDATEIMQHVASAKLREARIMGDAYARTQAGLTPANFLLIVGAALLSLVAGATVIADLLPKITIGAIALFSSALTTIHAKLGCERYQAECRKMQSFYRGIAQDYENLGVHAGEDDLRKRLMQLNDQMSAAVKSSSVEPFAWAVRKADRAVPAVLGYAQETRSETP</sequence>
<evidence type="ECO:0000313" key="3">
    <source>
        <dbReference type="Proteomes" id="UP000541185"/>
    </source>
</evidence>
<accession>A0A848H9H2</accession>
<evidence type="ECO:0008006" key="4">
    <source>
        <dbReference type="Google" id="ProtNLM"/>
    </source>
</evidence>
<evidence type="ECO:0000256" key="1">
    <source>
        <dbReference type="SAM" id="Phobius"/>
    </source>
</evidence>
<keyword evidence="1" id="KW-0812">Transmembrane</keyword>
<name>A0A848H9H2_9BURK</name>
<evidence type="ECO:0000313" key="2">
    <source>
        <dbReference type="EMBL" id="NML46632.1"/>
    </source>
</evidence>
<feature type="transmembrane region" description="Helical" evidence="1">
    <location>
        <begin position="37"/>
        <end position="56"/>
    </location>
</feature>
<dbReference type="AlphaFoldDB" id="A0A848H9H2"/>
<keyword evidence="1" id="KW-1133">Transmembrane helix</keyword>
<protein>
    <recommendedName>
        <fullName evidence="4">SLATT domain-containing protein</fullName>
    </recommendedName>
</protein>
<gene>
    <name evidence="2" type="ORF">HHL11_23000</name>
</gene>
<keyword evidence="1" id="KW-0472">Membrane</keyword>
<organism evidence="2 3">
    <name type="scientific">Ramlibacter agri</name>
    <dbReference type="NCBI Taxonomy" id="2728837"/>
    <lineage>
        <taxon>Bacteria</taxon>
        <taxon>Pseudomonadati</taxon>
        <taxon>Pseudomonadota</taxon>
        <taxon>Betaproteobacteria</taxon>
        <taxon>Burkholderiales</taxon>
        <taxon>Comamonadaceae</taxon>
        <taxon>Ramlibacter</taxon>
    </lineage>
</organism>
<proteinExistence type="predicted"/>
<comment type="caution">
    <text evidence="2">The sequence shown here is derived from an EMBL/GenBank/DDBJ whole genome shotgun (WGS) entry which is preliminary data.</text>
</comment>
<dbReference type="RefSeq" id="WP_169420887.1">
    <property type="nucleotide sequence ID" value="NZ_JABBFX010000002.1"/>
</dbReference>